<feature type="region of interest" description="Disordered" evidence="1">
    <location>
        <begin position="1"/>
        <end position="119"/>
    </location>
</feature>
<feature type="compositionally biased region" description="Low complexity" evidence="1">
    <location>
        <begin position="195"/>
        <end position="214"/>
    </location>
</feature>
<feature type="compositionally biased region" description="Low complexity" evidence="1">
    <location>
        <begin position="58"/>
        <end position="70"/>
    </location>
</feature>
<accession>A0A3N4KKA1</accession>
<proteinExistence type="predicted"/>
<feature type="compositionally biased region" description="Basic residues" evidence="1">
    <location>
        <begin position="71"/>
        <end position="84"/>
    </location>
</feature>
<feature type="compositionally biased region" description="Low complexity" evidence="1">
    <location>
        <begin position="1"/>
        <end position="18"/>
    </location>
</feature>
<evidence type="ECO:0000256" key="1">
    <source>
        <dbReference type="SAM" id="MobiDB-lite"/>
    </source>
</evidence>
<sequence>MSRFSSVPVSSASGHVAVGPPPLRRSTRVSVAPVRYAPSFVPRKAVPRRSRATKRSVPASIAPPATPIATRKSRKIAHRRRARKAPTPARDPTPPQFSGSSSPLSSPEESPSTINDIPSSPVGALMSLVAAAISSPASPVGTSSFFSPDASTISAVPGASSPISAASAAAKPKYNILPNAVASPKAAKSPIDAASPLTSMASSSPSSISKQPSSPFDFTASPTFFSSPSTSSPALSSVASSCLSSPGEDPTSAPSPAPSNGSSSCLSSPAVESVSASLTATLATETNENYINHEKARAARILAEGRKRKDGGPLGFYTSRLVYNLIAQLSACTARFKLDETVDANGNSIAKIFPEESGASQIVVYIQEGDTTVDVFLGRPKEVTVTFGKVGGVLQMVGVVTEGPEYVETEDMMELGD</sequence>
<evidence type="ECO:0000313" key="2">
    <source>
        <dbReference type="EMBL" id="RPB08751.1"/>
    </source>
</evidence>
<feature type="compositionally biased region" description="Basic residues" evidence="1">
    <location>
        <begin position="45"/>
        <end position="54"/>
    </location>
</feature>
<dbReference type="AlphaFoldDB" id="A0A3N4KKA1"/>
<dbReference type="OrthoDB" id="10508367at2759"/>
<reference evidence="2 3" key="1">
    <citation type="journal article" date="2018" name="Nat. Ecol. Evol.">
        <title>Pezizomycetes genomes reveal the molecular basis of ectomycorrhizal truffle lifestyle.</title>
        <authorList>
            <person name="Murat C."/>
            <person name="Payen T."/>
            <person name="Noel B."/>
            <person name="Kuo A."/>
            <person name="Morin E."/>
            <person name="Chen J."/>
            <person name="Kohler A."/>
            <person name="Krizsan K."/>
            <person name="Balestrini R."/>
            <person name="Da Silva C."/>
            <person name="Montanini B."/>
            <person name="Hainaut M."/>
            <person name="Levati E."/>
            <person name="Barry K.W."/>
            <person name="Belfiori B."/>
            <person name="Cichocki N."/>
            <person name="Clum A."/>
            <person name="Dockter R.B."/>
            <person name="Fauchery L."/>
            <person name="Guy J."/>
            <person name="Iotti M."/>
            <person name="Le Tacon F."/>
            <person name="Lindquist E.A."/>
            <person name="Lipzen A."/>
            <person name="Malagnac F."/>
            <person name="Mello A."/>
            <person name="Molinier V."/>
            <person name="Miyauchi S."/>
            <person name="Poulain J."/>
            <person name="Riccioni C."/>
            <person name="Rubini A."/>
            <person name="Sitrit Y."/>
            <person name="Splivallo R."/>
            <person name="Traeger S."/>
            <person name="Wang M."/>
            <person name="Zifcakova L."/>
            <person name="Wipf D."/>
            <person name="Zambonelli A."/>
            <person name="Paolocci F."/>
            <person name="Nowrousian M."/>
            <person name="Ottonello S."/>
            <person name="Baldrian P."/>
            <person name="Spatafora J.W."/>
            <person name="Henrissat B."/>
            <person name="Nagy L.G."/>
            <person name="Aury J.M."/>
            <person name="Wincker P."/>
            <person name="Grigoriev I.V."/>
            <person name="Bonfante P."/>
            <person name="Martin F.M."/>
        </authorList>
    </citation>
    <scope>NUCLEOTIDE SEQUENCE [LARGE SCALE GENOMIC DNA]</scope>
    <source>
        <strain evidence="2 3">CCBAS932</strain>
    </source>
</reference>
<dbReference type="EMBL" id="ML119159">
    <property type="protein sequence ID" value="RPB08751.1"/>
    <property type="molecule type" value="Genomic_DNA"/>
</dbReference>
<gene>
    <name evidence="2" type="ORF">P167DRAFT_548671</name>
</gene>
<name>A0A3N4KKA1_9PEZI</name>
<feature type="compositionally biased region" description="Low complexity" evidence="1">
    <location>
        <begin position="96"/>
        <end position="112"/>
    </location>
</feature>
<organism evidence="2 3">
    <name type="scientific">Morchella conica CCBAS932</name>
    <dbReference type="NCBI Taxonomy" id="1392247"/>
    <lineage>
        <taxon>Eukaryota</taxon>
        <taxon>Fungi</taxon>
        <taxon>Dikarya</taxon>
        <taxon>Ascomycota</taxon>
        <taxon>Pezizomycotina</taxon>
        <taxon>Pezizomycetes</taxon>
        <taxon>Pezizales</taxon>
        <taxon>Morchellaceae</taxon>
        <taxon>Morchella</taxon>
    </lineage>
</organism>
<protein>
    <submittedName>
        <fullName evidence="2">Uncharacterized protein</fullName>
    </submittedName>
</protein>
<dbReference type="InParanoid" id="A0A3N4KKA1"/>
<dbReference type="Proteomes" id="UP000277580">
    <property type="component" value="Unassembled WGS sequence"/>
</dbReference>
<feature type="region of interest" description="Disordered" evidence="1">
    <location>
        <begin position="237"/>
        <end position="266"/>
    </location>
</feature>
<keyword evidence="3" id="KW-1185">Reference proteome</keyword>
<evidence type="ECO:0000313" key="3">
    <source>
        <dbReference type="Proteomes" id="UP000277580"/>
    </source>
</evidence>
<feature type="region of interest" description="Disordered" evidence="1">
    <location>
        <begin position="185"/>
        <end position="214"/>
    </location>
</feature>